<feature type="compositionally biased region" description="Low complexity" evidence="1">
    <location>
        <begin position="40"/>
        <end position="52"/>
    </location>
</feature>
<feature type="region of interest" description="Disordered" evidence="1">
    <location>
        <begin position="1"/>
        <end position="123"/>
    </location>
</feature>
<sequence length="123" mass="14398">MPWPPHPAARPNHLPSRLLFQSPPNPSSRCPRSRGRRWPWRAARSTEPTVPSEEPEVKHRPPSPVAVPARPPIRTVSRALGRRRRRKVSRHRWHRSSSGRSHVRVRWSRKRDSLWCRPGSTRS</sequence>
<protein>
    <submittedName>
        <fullName evidence="2">(northern house mosquito) hypothetical protein</fullName>
    </submittedName>
</protein>
<name>A0A8D8ETE7_CULPI</name>
<feature type="compositionally biased region" description="Pro residues" evidence="1">
    <location>
        <begin position="62"/>
        <end position="71"/>
    </location>
</feature>
<evidence type="ECO:0000313" key="2">
    <source>
        <dbReference type="EMBL" id="CAG6445079.1"/>
    </source>
</evidence>
<reference evidence="2" key="1">
    <citation type="submission" date="2021-05" db="EMBL/GenBank/DDBJ databases">
        <authorList>
            <person name="Alioto T."/>
            <person name="Alioto T."/>
            <person name="Gomez Garrido J."/>
        </authorList>
    </citation>
    <scope>NUCLEOTIDE SEQUENCE</scope>
</reference>
<feature type="compositionally biased region" description="Basic residues" evidence="1">
    <location>
        <begin position="80"/>
        <end position="109"/>
    </location>
</feature>
<proteinExistence type="predicted"/>
<accession>A0A8D8ETE7</accession>
<organism evidence="2">
    <name type="scientific">Culex pipiens</name>
    <name type="common">House mosquito</name>
    <dbReference type="NCBI Taxonomy" id="7175"/>
    <lineage>
        <taxon>Eukaryota</taxon>
        <taxon>Metazoa</taxon>
        <taxon>Ecdysozoa</taxon>
        <taxon>Arthropoda</taxon>
        <taxon>Hexapoda</taxon>
        <taxon>Insecta</taxon>
        <taxon>Pterygota</taxon>
        <taxon>Neoptera</taxon>
        <taxon>Endopterygota</taxon>
        <taxon>Diptera</taxon>
        <taxon>Nematocera</taxon>
        <taxon>Culicoidea</taxon>
        <taxon>Culicidae</taxon>
        <taxon>Culicinae</taxon>
        <taxon>Culicini</taxon>
        <taxon>Culex</taxon>
        <taxon>Culex</taxon>
    </lineage>
</organism>
<dbReference type="EMBL" id="HBUE01004206">
    <property type="protein sequence ID" value="CAG6445079.1"/>
    <property type="molecule type" value="Transcribed_RNA"/>
</dbReference>
<dbReference type="AlphaFoldDB" id="A0A8D8ETE7"/>
<evidence type="ECO:0000256" key="1">
    <source>
        <dbReference type="SAM" id="MobiDB-lite"/>
    </source>
</evidence>